<proteinExistence type="predicted"/>
<dbReference type="AlphaFoldDB" id="A0A4D6NP24"/>
<name>A0A4D6NP24_VIGUN</name>
<evidence type="ECO:0000313" key="4">
    <source>
        <dbReference type="Proteomes" id="UP000501690"/>
    </source>
</evidence>
<dbReference type="EMBL" id="CP039355">
    <property type="protein sequence ID" value="QCE14762.1"/>
    <property type="molecule type" value="Genomic_DNA"/>
</dbReference>
<reference evidence="3 4" key="1">
    <citation type="submission" date="2019-04" db="EMBL/GenBank/DDBJ databases">
        <title>An improved genome assembly and genetic linkage map for asparagus bean, Vigna unguiculata ssp. sesquipedialis.</title>
        <authorList>
            <person name="Xia Q."/>
            <person name="Zhang R."/>
            <person name="Dong Y."/>
        </authorList>
    </citation>
    <scope>NUCLEOTIDE SEQUENCE [LARGE SCALE GENOMIC DNA]</scope>
    <source>
        <tissue evidence="3">Leaf</tissue>
    </source>
</reference>
<accession>A0A4D6NP24</accession>
<dbReference type="Proteomes" id="UP000501690">
    <property type="component" value="Linkage Group LG11"/>
</dbReference>
<evidence type="ECO:0000313" key="3">
    <source>
        <dbReference type="EMBL" id="QCE14762.1"/>
    </source>
</evidence>
<evidence type="ECO:0000256" key="1">
    <source>
        <dbReference type="SAM" id="MobiDB-lite"/>
    </source>
</evidence>
<sequence>MFIISFHHHGSRHPNRQSRRRPPRFHHRSAAVPNTVNLHRKLEATIILAHQQPLQKTPPRRTHQPTSASENEPDRKPASVHVGTAKNAATAASH</sequence>
<dbReference type="EMBL" id="CP039345">
    <property type="protein sequence ID" value="QCD79628.1"/>
    <property type="molecule type" value="Genomic_DNA"/>
</dbReference>
<evidence type="ECO:0000313" key="2">
    <source>
        <dbReference type="EMBL" id="QCD79628.1"/>
    </source>
</evidence>
<organism evidence="3 4">
    <name type="scientific">Vigna unguiculata</name>
    <name type="common">Cowpea</name>
    <dbReference type="NCBI Taxonomy" id="3917"/>
    <lineage>
        <taxon>Eukaryota</taxon>
        <taxon>Viridiplantae</taxon>
        <taxon>Streptophyta</taxon>
        <taxon>Embryophyta</taxon>
        <taxon>Tracheophyta</taxon>
        <taxon>Spermatophyta</taxon>
        <taxon>Magnoliopsida</taxon>
        <taxon>eudicotyledons</taxon>
        <taxon>Gunneridae</taxon>
        <taxon>Pentapetalae</taxon>
        <taxon>rosids</taxon>
        <taxon>fabids</taxon>
        <taxon>Fabales</taxon>
        <taxon>Fabaceae</taxon>
        <taxon>Papilionoideae</taxon>
        <taxon>50 kb inversion clade</taxon>
        <taxon>NPAAA clade</taxon>
        <taxon>indigoferoid/millettioid clade</taxon>
        <taxon>Phaseoleae</taxon>
        <taxon>Vigna</taxon>
    </lineage>
</organism>
<gene>
    <name evidence="3" type="ORF">DEO72_LG11g1767</name>
    <name evidence="2" type="ORF">DEO72_LG1g3274</name>
</gene>
<keyword evidence="4" id="KW-1185">Reference proteome</keyword>
<feature type="region of interest" description="Disordered" evidence="1">
    <location>
        <begin position="1"/>
        <end position="27"/>
    </location>
</feature>
<protein>
    <submittedName>
        <fullName evidence="3">Uncharacterized protein</fullName>
    </submittedName>
</protein>
<feature type="region of interest" description="Disordered" evidence="1">
    <location>
        <begin position="49"/>
        <end position="94"/>
    </location>
</feature>
<dbReference type="Proteomes" id="UP000501690">
    <property type="component" value="Linkage Group LG1"/>
</dbReference>